<dbReference type="Proteomes" id="UP000198809">
    <property type="component" value="Unassembled WGS sequence"/>
</dbReference>
<dbReference type="GO" id="GO:0009307">
    <property type="term" value="P:DNA restriction-modification system"/>
    <property type="evidence" value="ECO:0007669"/>
    <property type="project" value="InterPro"/>
</dbReference>
<dbReference type="PANTHER" id="PTHR30481:SF4">
    <property type="entry name" value="SITE-SPECIFIC DNA-METHYLTRANSFERASE (ADENINE-SPECIFIC)"/>
    <property type="match status" value="1"/>
</dbReference>
<dbReference type="PANTHER" id="PTHR30481">
    <property type="entry name" value="DNA ADENINE METHYLASE"/>
    <property type="match status" value="1"/>
</dbReference>
<dbReference type="GO" id="GO:0032259">
    <property type="term" value="P:methylation"/>
    <property type="evidence" value="ECO:0007669"/>
    <property type="project" value="UniProtKB-KW"/>
</dbReference>
<dbReference type="AlphaFoldDB" id="A0A1H8LA15"/>
<evidence type="ECO:0000256" key="1">
    <source>
        <dbReference type="ARBA" id="ARBA00022603"/>
    </source>
</evidence>
<dbReference type="GO" id="GO:0043565">
    <property type="term" value="F:sequence-specific DNA binding"/>
    <property type="evidence" value="ECO:0007669"/>
    <property type="project" value="TreeGrafter"/>
</dbReference>
<name>A0A1H8LA15_9BACL</name>
<dbReference type="EMBL" id="FODH01000004">
    <property type="protein sequence ID" value="SEO01909.1"/>
    <property type="molecule type" value="Genomic_DNA"/>
</dbReference>
<evidence type="ECO:0000256" key="3">
    <source>
        <dbReference type="ARBA" id="ARBA00022691"/>
    </source>
</evidence>
<keyword evidence="1 4" id="KW-0489">Methyltransferase</keyword>
<dbReference type="RefSeq" id="WP_343223080.1">
    <property type="nucleotide sequence ID" value="NZ_CP076607.1"/>
</dbReference>
<dbReference type="InterPro" id="IPR012327">
    <property type="entry name" value="MeTrfase_D12"/>
</dbReference>
<accession>A0A1H8LA15</accession>
<dbReference type="SUPFAM" id="SSF53335">
    <property type="entry name" value="S-adenosyl-L-methionine-dependent methyltransferases"/>
    <property type="match status" value="1"/>
</dbReference>
<dbReference type="STRING" id="1333845.SAMN04487895_104248"/>
<dbReference type="Gene3D" id="3.40.50.150">
    <property type="entry name" value="Vaccinia Virus protein VP39"/>
    <property type="match status" value="2"/>
</dbReference>
<keyword evidence="2" id="KW-0808">Transferase</keyword>
<sequence>MPPHTTYLEPFFGSGAVLFNKPPSALETVNDLDEDVVNLFRVIRDQPDELARAVYWSPYARQEYLVCQKGGDTDLERARRFLVRCWQSIRVKTGSISGWKCRGTPDDSYRVKQWNNLPVKIAAVAERLKDVQIENRPAMQVIARYNRPDVLIYADPPYLLETRNGAIYDNEMTDADHEALLAALAAHQGPTFLSGYDNQLYNERLAGWRREERQQVIETGQSRTEVLWINPVAAGQVRQLQLF</sequence>
<dbReference type="GO" id="GO:0009007">
    <property type="term" value="F:site-specific DNA-methyltransferase (adenine-specific) activity"/>
    <property type="evidence" value="ECO:0007669"/>
    <property type="project" value="UniProtKB-EC"/>
</dbReference>
<evidence type="ECO:0000256" key="2">
    <source>
        <dbReference type="ARBA" id="ARBA00022679"/>
    </source>
</evidence>
<dbReference type="PIRSF" id="PIRSF000398">
    <property type="entry name" value="M_m6A_EcoRV"/>
    <property type="match status" value="1"/>
</dbReference>
<dbReference type="InterPro" id="IPR029063">
    <property type="entry name" value="SAM-dependent_MTases_sf"/>
</dbReference>
<proteinExistence type="predicted"/>
<protein>
    <submittedName>
        <fullName evidence="4">DNA adenine methylase</fullName>
    </submittedName>
</protein>
<dbReference type="GO" id="GO:0006298">
    <property type="term" value="P:mismatch repair"/>
    <property type="evidence" value="ECO:0007669"/>
    <property type="project" value="TreeGrafter"/>
</dbReference>
<gene>
    <name evidence="4" type="ORF">SAMN04487895_104248</name>
</gene>
<dbReference type="Pfam" id="PF02086">
    <property type="entry name" value="MethyltransfD12"/>
    <property type="match status" value="1"/>
</dbReference>
<evidence type="ECO:0000313" key="4">
    <source>
        <dbReference type="EMBL" id="SEO01909.1"/>
    </source>
</evidence>
<evidence type="ECO:0000313" key="5">
    <source>
        <dbReference type="Proteomes" id="UP000198809"/>
    </source>
</evidence>
<dbReference type="InterPro" id="IPR012263">
    <property type="entry name" value="M_m6A_EcoRV"/>
</dbReference>
<dbReference type="GO" id="GO:1904047">
    <property type="term" value="F:S-adenosyl-L-methionine binding"/>
    <property type="evidence" value="ECO:0007669"/>
    <property type="project" value="TreeGrafter"/>
</dbReference>
<organism evidence="4 5">
    <name type="scientific">Paenibacillus sophorae</name>
    <dbReference type="NCBI Taxonomy" id="1333845"/>
    <lineage>
        <taxon>Bacteria</taxon>
        <taxon>Bacillati</taxon>
        <taxon>Bacillota</taxon>
        <taxon>Bacilli</taxon>
        <taxon>Bacillales</taxon>
        <taxon>Paenibacillaceae</taxon>
        <taxon>Paenibacillus</taxon>
    </lineage>
</organism>
<keyword evidence="3" id="KW-0949">S-adenosyl-L-methionine</keyword>
<dbReference type="PRINTS" id="PR00505">
    <property type="entry name" value="D12N6MTFRASE"/>
</dbReference>
<reference evidence="4 5" key="1">
    <citation type="submission" date="2016-10" db="EMBL/GenBank/DDBJ databases">
        <authorList>
            <person name="de Groot N.N."/>
        </authorList>
    </citation>
    <scope>NUCLEOTIDE SEQUENCE [LARGE SCALE GENOMIC DNA]</scope>
    <source>
        <strain evidence="4 5">CGMCC 1.10238</strain>
    </source>
</reference>